<evidence type="ECO:0000313" key="2">
    <source>
        <dbReference type="Proteomes" id="UP000018004"/>
    </source>
</evidence>
<comment type="caution">
    <text evidence="1">The sequence shown here is derived from an EMBL/GenBank/DDBJ whole genome shotgun (WGS) entry which is preliminary data.</text>
</comment>
<gene>
    <name evidence="1" type="ORF">FLJC2902T_30640</name>
</gene>
<keyword evidence="2" id="KW-1185">Reference proteome</keyword>
<sequence>MGLATFFESSCSNNEGFLFYFGFIFRKNKGKINAILWD</sequence>
<proteinExistence type="predicted"/>
<protein>
    <submittedName>
        <fullName evidence="1">Uncharacterized protein</fullName>
    </submittedName>
</protein>
<reference evidence="1 2" key="1">
    <citation type="submission" date="2013-08" db="EMBL/GenBank/DDBJ databases">
        <title>Flavobacterium limnosediminis JC2902 genome sequencing.</title>
        <authorList>
            <person name="Lee K."/>
            <person name="Yi H."/>
            <person name="Park S."/>
            <person name="Chun J."/>
        </authorList>
    </citation>
    <scope>NUCLEOTIDE SEQUENCE [LARGE SCALE GENOMIC DNA]</scope>
    <source>
        <strain evidence="1 2">JC2902</strain>
    </source>
</reference>
<organism evidence="1 2">
    <name type="scientific">Flavobacterium limnosediminis JC2902</name>
    <dbReference type="NCBI Taxonomy" id="1341181"/>
    <lineage>
        <taxon>Bacteria</taxon>
        <taxon>Pseudomonadati</taxon>
        <taxon>Bacteroidota</taxon>
        <taxon>Flavobacteriia</taxon>
        <taxon>Flavobacteriales</taxon>
        <taxon>Flavobacteriaceae</taxon>
        <taxon>Flavobacterium</taxon>
    </lineage>
</organism>
<evidence type="ECO:0000313" key="1">
    <source>
        <dbReference type="EMBL" id="ESU25644.1"/>
    </source>
</evidence>
<accession>V6SGT8</accession>
<dbReference type="Proteomes" id="UP000018004">
    <property type="component" value="Unassembled WGS sequence"/>
</dbReference>
<dbReference type="EMBL" id="AVGG01000026">
    <property type="protein sequence ID" value="ESU25644.1"/>
    <property type="molecule type" value="Genomic_DNA"/>
</dbReference>
<dbReference type="PATRIC" id="fig|1341181.4.peg.3014"/>
<name>V6SGT8_9FLAO</name>
<dbReference type="AlphaFoldDB" id="V6SGT8"/>